<evidence type="ECO:0000313" key="13">
    <source>
        <dbReference type="Proteomes" id="UP000178347"/>
    </source>
</evidence>
<dbReference type="STRING" id="1798692.A3G00_04585"/>
<keyword evidence="3 10" id="KW-1003">Cell membrane</keyword>
<dbReference type="GO" id="GO:0043952">
    <property type="term" value="P:protein transport by the Sec complex"/>
    <property type="evidence" value="ECO:0007669"/>
    <property type="project" value="UniProtKB-UniRule"/>
</dbReference>
<comment type="subunit">
    <text evidence="10">Forms a complex with SecD. Part of the essential Sec protein translocation apparatus which comprises SecA, SecYEG and auxiliary proteins SecDF. Other proteins may also be involved.</text>
</comment>
<feature type="transmembrane region" description="Helical" evidence="10">
    <location>
        <begin position="12"/>
        <end position="31"/>
    </location>
</feature>
<evidence type="ECO:0000256" key="7">
    <source>
        <dbReference type="ARBA" id="ARBA00022989"/>
    </source>
</evidence>
<keyword evidence="5 10" id="KW-0812">Transmembrane</keyword>
<dbReference type="AlphaFoldDB" id="A0A1F6MVT0"/>
<evidence type="ECO:0000256" key="6">
    <source>
        <dbReference type="ARBA" id="ARBA00022927"/>
    </source>
</evidence>
<dbReference type="InterPro" id="IPR005665">
    <property type="entry name" value="SecF_bac"/>
</dbReference>
<keyword evidence="7 10" id="KW-1133">Transmembrane helix</keyword>
<dbReference type="Pfam" id="PF02355">
    <property type="entry name" value="SecD_SecF_C"/>
    <property type="match status" value="1"/>
</dbReference>
<dbReference type="GO" id="GO:0015450">
    <property type="term" value="F:protein-transporting ATPase activity"/>
    <property type="evidence" value="ECO:0007669"/>
    <property type="project" value="InterPro"/>
</dbReference>
<feature type="transmembrane region" description="Helical" evidence="10">
    <location>
        <begin position="192"/>
        <end position="213"/>
    </location>
</feature>
<dbReference type="InterPro" id="IPR022645">
    <property type="entry name" value="SecD/SecF_bac"/>
</dbReference>
<gene>
    <name evidence="10" type="primary">secF</name>
    <name evidence="12" type="ORF">A3G00_04585</name>
</gene>
<evidence type="ECO:0000259" key="11">
    <source>
        <dbReference type="PROSITE" id="PS50156"/>
    </source>
</evidence>
<feature type="transmembrane region" description="Helical" evidence="10">
    <location>
        <begin position="243"/>
        <end position="261"/>
    </location>
</feature>
<protein>
    <recommendedName>
        <fullName evidence="10">Protein-export membrane protein SecF</fullName>
    </recommendedName>
</protein>
<dbReference type="EMBL" id="MFQN01000002">
    <property type="protein sequence ID" value="OGH75777.1"/>
    <property type="molecule type" value="Genomic_DNA"/>
</dbReference>
<evidence type="ECO:0000256" key="5">
    <source>
        <dbReference type="ARBA" id="ARBA00022692"/>
    </source>
</evidence>
<dbReference type="PANTHER" id="PTHR30081:SF8">
    <property type="entry name" value="PROTEIN TRANSLOCASE SUBUNIT SECF"/>
    <property type="match status" value="1"/>
</dbReference>
<evidence type="ECO:0000256" key="9">
    <source>
        <dbReference type="ARBA" id="ARBA00023136"/>
    </source>
</evidence>
<evidence type="ECO:0000256" key="8">
    <source>
        <dbReference type="ARBA" id="ARBA00023010"/>
    </source>
</evidence>
<dbReference type="HAMAP" id="MF_01464_B">
    <property type="entry name" value="SecF_B"/>
    <property type="match status" value="1"/>
</dbReference>
<feature type="transmembrane region" description="Helical" evidence="10">
    <location>
        <begin position="267"/>
        <end position="292"/>
    </location>
</feature>
<dbReference type="InterPro" id="IPR022813">
    <property type="entry name" value="SecD/SecF_arch_bac"/>
</dbReference>
<keyword evidence="8 10" id="KW-0811">Translocation</keyword>
<comment type="function">
    <text evidence="10">Part of the Sec protein translocase complex. Interacts with the SecYEG preprotein conducting channel. SecDF uses the proton motive force (PMF) to complete protein translocation after the ATP-dependent function of SecA.</text>
</comment>
<organism evidence="12 13">
    <name type="scientific">Candidatus Magasanikbacteria bacterium RIFCSPLOWO2_12_FULL_43_12</name>
    <dbReference type="NCBI Taxonomy" id="1798692"/>
    <lineage>
        <taxon>Bacteria</taxon>
        <taxon>Candidatus Magasanikiibacteriota</taxon>
    </lineage>
</organism>
<dbReference type="PROSITE" id="PS50156">
    <property type="entry name" value="SSD"/>
    <property type="match status" value="1"/>
</dbReference>
<dbReference type="SUPFAM" id="SSF82866">
    <property type="entry name" value="Multidrug efflux transporter AcrB transmembrane domain"/>
    <property type="match status" value="1"/>
</dbReference>
<evidence type="ECO:0000256" key="3">
    <source>
        <dbReference type="ARBA" id="ARBA00022475"/>
    </source>
</evidence>
<dbReference type="PANTHER" id="PTHR30081">
    <property type="entry name" value="PROTEIN-EXPORT MEMBRANE PROTEIN SEC"/>
    <property type="match status" value="1"/>
</dbReference>
<keyword evidence="4" id="KW-0997">Cell inner membrane</keyword>
<feature type="domain" description="SSD" evidence="11">
    <location>
        <begin position="129"/>
        <end position="293"/>
    </location>
</feature>
<feature type="transmembrane region" description="Helical" evidence="10">
    <location>
        <begin position="129"/>
        <end position="148"/>
    </location>
</feature>
<evidence type="ECO:0000256" key="2">
    <source>
        <dbReference type="ARBA" id="ARBA00022448"/>
    </source>
</evidence>
<dbReference type="NCBIfam" id="TIGR00966">
    <property type="entry name" value="transloc_SecF"/>
    <property type="match status" value="1"/>
</dbReference>
<dbReference type="Gene3D" id="1.20.1640.10">
    <property type="entry name" value="Multidrug efflux transporter AcrB transmembrane domain"/>
    <property type="match status" value="1"/>
</dbReference>
<evidence type="ECO:0000256" key="10">
    <source>
        <dbReference type="HAMAP-Rule" id="MF_01464"/>
    </source>
</evidence>
<dbReference type="GO" id="GO:0006605">
    <property type="term" value="P:protein targeting"/>
    <property type="evidence" value="ECO:0007669"/>
    <property type="project" value="UniProtKB-UniRule"/>
</dbReference>
<dbReference type="GO" id="GO:0005886">
    <property type="term" value="C:plasma membrane"/>
    <property type="evidence" value="ECO:0007669"/>
    <property type="project" value="UniProtKB-SubCell"/>
</dbReference>
<keyword evidence="6 10" id="KW-0653">Protein transport</keyword>
<accession>A0A1F6MVT0</accession>
<dbReference type="InterPro" id="IPR022646">
    <property type="entry name" value="SecD/SecF_CS"/>
</dbReference>
<evidence type="ECO:0000256" key="1">
    <source>
        <dbReference type="ARBA" id="ARBA00004651"/>
    </source>
</evidence>
<comment type="subcellular location">
    <subcellularLocation>
        <location evidence="1 10">Cell membrane</location>
        <topology evidence="1 10">Multi-pass membrane protein</topology>
    </subcellularLocation>
</comment>
<dbReference type="Proteomes" id="UP000178347">
    <property type="component" value="Unassembled WGS sequence"/>
</dbReference>
<evidence type="ECO:0000313" key="12">
    <source>
        <dbReference type="EMBL" id="OGH75777.1"/>
    </source>
</evidence>
<reference evidence="12 13" key="1">
    <citation type="journal article" date="2016" name="Nat. Commun.">
        <title>Thousands of microbial genomes shed light on interconnected biogeochemical processes in an aquifer system.</title>
        <authorList>
            <person name="Anantharaman K."/>
            <person name="Brown C.T."/>
            <person name="Hug L.A."/>
            <person name="Sharon I."/>
            <person name="Castelle C.J."/>
            <person name="Probst A.J."/>
            <person name="Thomas B.C."/>
            <person name="Singh A."/>
            <person name="Wilkins M.J."/>
            <person name="Karaoz U."/>
            <person name="Brodie E.L."/>
            <person name="Williams K.H."/>
            <person name="Hubbard S.S."/>
            <person name="Banfield J.F."/>
        </authorList>
    </citation>
    <scope>NUCLEOTIDE SEQUENCE [LARGE SCALE GENOMIC DNA]</scope>
</reference>
<sequence length="303" mass="33240">MVNIIGHRKINLGMSLVLFVISVAALSVFGLKPGIDFSGGSLLEVRFTETVPNQVDAFAALTDLKLESLAVQTTGDNGLLLRTKFLTESEHQELLGALRAKFEKENNKVMEISFQTIGPAISSQLKQRTVYAIIAVLLGIIVYIAYTFRRVSKPVASWKYGLVAIVAVAHDVIITMGVFAVLGRFLGVEVDIPFTVALLTILGYSVNDTIVVFDRIRENLIRQSSDDFSGTVNFAINQTFARSINTTATTLFTLLALFLFGGDTIKFFSLALLVGIFLGAYSSIFVASPLLVEVFNWQNRKRS</sequence>
<name>A0A1F6MVT0_9BACT</name>
<comment type="caution">
    <text evidence="12">The sequence shown here is derived from an EMBL/GenBank/DDBJ whole genome shotgun (WGS) entry which is preliminary data.</text>
</comment>
<dbReference type="InterPro" id="IPR000731">
    <property type="entry name" value="SSD"/>
</dbReference>
<keyword evidence="2 10" id="KW-0813">Transport</keyword>
<dbReference type="Pfam" id="PF07549">
    <property type="entry name" value="Sec_GG"/>
    <property type="match status" value="1"/>
</dbReference>
<comment type="similarity">
    <text evidence="10">Belongs to the SecD/SecF family. SecF subfamily.</text>
</comment>
<dbReference type="InterPro" id="IPR048634">
    <property type="entry name" value="SecD_SecF_C"/>
</dbReference>
<evidence type="ECO:0000256" key="4">
    <source>
        <dbReference type="ARBA" id="ARBA00022519"/>
    </source>
</evidence>
<dbReference type="PRINTS" id="PR01755">
    <property type="entry name" value="SECFTRNLCASE"/>
</dbReference>
<dbReference type="GO" id="GO:0065002">
    <property type="term" value="P:intracellular protein transmembrane transport"/>
    <property type="evidence" value="ECO:0007669"/>
    <property type="project" value="UniProtKB-UniRule"/>
</dbReference>
<keyword evidence="9 10" id="KW-0472">Membrane</keyword>
<feature type="transmembrane region" description="Helical" evidence="10">
    <location>
        <begin position="160"/>
        <end position="186"/>
    </location>
</feature>
<proteinExistence type="inferred from homology"/>